<gene>
    <name evidence="2" type="ORF">HMPREF0551_0274</name>
</gene>
<dbReference type="STRING" id="887898.HMPREF0551_0274"/>
<dbReference type="InterPro" id="IPR002716">
    <property type="entry name" value="PIN_dom"/>
</dbReference>
<dbReference type="AlphaFoldDB" id="E7RTK5"/>
<dbReference type="RefSeq" id="WP_005672112.1">
    <property type="nucleotide sequence ID" value="NZ_CP146288.1"/>
</dbReference>
<name>E7RTK5_9BURK</name>
<accession>E7RTK5</accession>
<keyword evidence="3" id="KW-1185">Reference proteome</keyword>
<dbReference type="Pfam" id="PF01850">
    <property type="entry name" value="PIN"/>
    <property type="match status" value="1"/>
</dbReference>
<organism evidence="2 3">
    <name type="scientific">Lautropia mirabilis ATCC 51599</name>
    <dbReference type="NCBI Taxonomy" id="887898"/>
    <lineage>
        <taxon>Bacteria</taxon>
        <taxon>Pseudomonadati</taxon>
        <taxon>Pseudomonadota</taxon>
        <taxon>Betaproteobacteria</taxon>
        <taxon>Burkholderiales</taxon>
        <taxon>Burkholderiaceae</taxon>
        <taxon>Lautropia</taxon>
    </lineage>
</organism>
<evidence type="ECO:0000259" key="1">
    <source>
        <dbReference type="Pfam" id="PF01850"/>
    </source>
</evidence>
<dbReference type="EMBL" id="AEQP01000001">
    <property type="protein sequence ID" value="EFV96091.1"/>
    <property type="molecule type" value="Genomic_DNA"/>
</dbReference>
<feature type="domain" description="PIN" evidence="1">
    <location>
        <begin position="6"/>
        <end position="116"/>
    </location>
</feature>
<dbReference type="Gene3D" id="3.40.50.1010">
    <property type="entry name" value="5'-nuclease"/>
    <property type="match status" value="1"/>
</dbReference>
<evidence type="ECO:0000313" key="3">
    <source>
        <dbReference type="Proteomes" id="UP000011021"/>
    </source>
</evidence>
<reference evidence="2 3" key="1">
    <citation type="submission" date="2010-12" db="EMBL/GenBank/DDBJ databases">
        <authorList>
            <person name="Muzny D."/>
            <person name="Qin X."/>
            <person name="Deng J."/>
            <person name="Jiang H."/>
            <person name="Liu Y."/>
            <person name="Qu J."/>
            <person name="Song X.-Z."/>
            <person name="Zhang L."/>
            <person name="Thornton R."/>
            <person name="Coyle M."/>
            <person name="Francisco L."/>
            <person name="Jackson L."/>
            <person name="Javaid M."/>
            <person name="Korchina V."/>
            <person name="Kovar C."/>
            <person name="Mata R."/>
            <person name="Mathew T."/>
            <person name="Ngo R."/>
            <person name="Nguyen L."/>
            <person name="Nguyen N."/>
            <person name="Okwuonu G."/>
            <person name="Ongeri F."/>
            <person name="Pham C."/>
            <person name="Simmons D."/>
            <person name="Wilczek-Boney K."/>
            <person name="Hale W."/>
            <person name="Jakkamsetti A."/>
            <person name="Pham P."/>
            <person name="Ruth R."/>
            <person name="San Lucas F."/>
            <person name="Warren J."/>
            <person name="Zhang J."/>
            <person name="Zhao Z."/>
            <person name="Zhou C."/>
            <person name="Zhu D."/>
            <person name="Lee S."/>
            <person name="Bess C."/>
            <person name="Blankenburg K."/>
            <person name="Forbes L."/>
            <person name="Fu Q."/>
            <person name="Gubbala S."/>
            <person name="Hirani K."/>
            <person name="Jayaseelan J.C."/>
            <person name="Lara F."/>
            <person name="Munidasa M."/>
            <person name="Palculict T."/>
            <person name="Patil S."/>
            <person name="Pu L.-L."/>
            <person name="Saada N."/>
            <person name="Tang L."/>
            <person name="Weissenberger G."/>
            <person name="Zhu Y."/>
            <person name="Hemphill L."/>
            <person name="Shang Y."/>
            <person name="Youmans B."/>
            <person name="Ayvaz T."/>
            <person name="Ross M."/>
            <person name="Santibanez J."/>
            <person name="Aqrawi P."/>
            <person name="Gross S."/>
            <person name="Joshi V."/>
            <person name="Fowler G."/>
            <person name="Nazareth L."/>
            <person name="Reid J."/>
            <person name="Worley K."/>
            <person name="Petrosino J."/>
            <person name="Highlander S."/>
            <person name="Gibbs R."/>
        </authorList>
    </citation>
    <scope>NUCLEOTIDE SEQUENCE [LARGE SCALE GENOMIC DNA]</scope>
    <source>
        <strain evidence="2 3">ATCC 51599</strain>
    </source>
</reference>
<protein>
    <submittedName>
        <fullName evidence="2">Toxin-antitoxin system, toxin component, PIN family</fullName>
    </submittedName>
</protein>
<dbReference type="SUPFAM" id="SSF88723">
    <property type="entry name" value="PIN domain-like"/>
    <property type="match status" value="1"/>
</dbReference>
<comment type="caution">
    <text evidence="2">The sequence shown here is derived from an EMBL/GenBank/DDBJ whole genome shotgun (WGS) entry which is preliminary data.</text>
</comment>
<sequence length="126" mass="14264">MTTRAILVDSSVWVDHFRHGNEALTTLLHQDRVLVHPFVIGEIACGTPPDRTRVLAWLAELRSTQICSLNELMAFIERHRLYGLGCGLVDLMLLASTLMTENALLWTLDRRLNSLAERFGIAHTVR</sequence>
<dbReference type="InterPro" id="IPR029060">
    <property type="entry name" value="PIN-like_dom_sf"/>
</dbReference>
<evidence type="ECO:0000313" key="2">
    <source>
        <dbReference type="EMBL" id="EFV96091.1"/>
    </source>
</evidence>
<dbReference type="HOGENOM" id="CLU_147393_0_0_4"/>
<dbReference type="Proteomes" id="UP000011021">
    <property type="component" value="Unassembled WGS sequence"/>
</dbReference>
<proteinExistence type="predicted"/>
<dbReference type="eggNOG" id="COG1487">
    <property type="taxonomic scope" value="Bacteria"/>
</dbReference>